<evidence type="ECO:0000256" key="2">
    <source>
        <dbReference type="ARBA" id="ARBA00022448"/>
    </source>
</evidence>
<evidence type="ECO:0000313" key="7">
    <source>
        <dbReference type="EMBL" id="TWF80182.1"/>
    </source>
</evidence>
<organism evidence="7 8">
    <name type="scientific">Pseudonocardia hierapolitana</name>
    <dbReference type="NCBI Taxonomy" id="1128676"/>
    <lineage>
        <taxon>Bacteria</taxon>
        <taxon>Bacillati</taxon>
        <taxon>Actinomycetota</taxon>
        <taxon>Actinomycetes</taxon>
        <taxon>Pseudonocardiales</taxon>
        <taxon>Pseudonocardiaceae</taxon>
        <taxon>Pseudonocardia</taxon>
    </lineage>
</organism>
<dbReference type="SMART" id="SM00382">
    <property type="entry name" value="AAA"/>
    <property type="match status" value="1"/>
</dbReference>
<evidence type="ECO:0000313" key="8">
    <source>
        <dbReference type="Proteomes" id="UP000321261"/>
    </source>
</evidence>
<dbReference type="PROSITE" id="PS50893">
    <property type="entry name" value="ABC_TRANSPORTER_2"/>
    <property type="match status" value="1"/>
</dbReference>
<name>A0A561SZA0_9PSEU</name>
<evidence type="ECO:0000256" key="4">
    <source>
        <dbReference type="ARBA" id="ARBA00022840"/>
    </source>
</evidence>
<proteinExistence type="inferred from homology"/>
<reference evidence="7 8" key="1">
    <citation type="submission" date="2019-06" db="EMBL/GenBank/DDBJ databases">
        <title>Sequencing the genomes of 1000 actinobacteria strains.</title>
        <authorList>
            <person name="Klenk H.-P."/>
        </authorList>
    </citation>
    <scope>NUCLEOTIDE SEQUENCE [LARGE SCALE GENOMIC DNA]</scope>
    <source>
        <strain evidence="7 8">DSM 45671</strain>
    </source>
</reference>
<keyword evidence="4 7" id="KW-0067">ATP-binding</keyword>
<keyword evidence="3" id="KW-0547">Nucleotide-binding</keyword>
<dbReference type="PROSITE" id="PS00211">
    <property type="entry name" value="ABC_TRANSPORTER_1"/>
    <property type="match status" value="1"/>
</dbReference>
<dbReference type="InterPro" id="IPR052156">
    <property type="entry name" value="BCAA_Transport_ATP-bd_LivF"/>
</dbReference>
<evidence type="ECO:0000256" key="5">
    <source>
        <dbReference type="ARBA" id="ARBA00022970"/>
    </source>
</evidence>
<feature type="domain" description="ABC transporter" evidence="6">
    <location>
        <begin position="14"/>
        <end position="242"/>
    </location>
</feature>
<dbReference type="Proteomes" id="UP000321261">
    <property type="component" value="Unassembled WGS sequence"/>
</dbReference>
<keyword evidence="5" id="KW-0029">Amino-acid transport</keyword>
<dbReference type="CDD" id="cd03224">
    <property type="entry name" value="ABC_TM1139_LivF_branched"/>
    <property type="match status" value="1"/>
</dbReference>
<dbReference type="OrthoDB" id="9776369at2"/>
<dbReference type="PANTHER" id="PTHR43820">
    <property type="entry name" value="HIGH-AFFINITY BRANCHED-CHAIN AMINO ACID TRANSPORT ATP-BINDING PROTEIN LIVF"/>
    <property type="match status" value="1"/>
</dbReference>
<gene>
    <name evidence="7" type="ORF">FHX44_116120</name>
</gene>
<dbReference type="InterPro" id="IPR027417">
    <property type="entry name" value="P-loop_NTPase"/>
</dbReference>
<dbReference type="InterPro" id="IPR003439">
    <property type="entry name" value="ABC_transporter-like_ATP-bd"/>
</dbReference>
<evidence type="ECO:0000259" key="6">
    <source>
        <dbReference type="PROSITE" id="PS50893"/>
    </source>
</evidence>
<dbReference type="Pfam" id="PF00005">
    <property type="entry name" value="ABC_tran"/>
    <property type="match status" value="1"/>
</dbReference>
<evidence type="ECO:0000256" key="3">
    <source>
        <dbReference type="ARBA" id="ARBA00022741"/>
    </source>
</evidence>
<dbReference type="GO" id="GO:0015807">
    <property type="term" value="P:L-amino acid transport"/>
    <property type="evidence" value="ECO:0007669"/>
    <property type="project" value="TreeGrafter"/>
</dbReference>
<dbReference type="InterPro" id="IPR003593">
    <property type="entry name" value="AAA+_ATPase"/>
</dbReference>
<dbReference type="GO" id="GO:0016887">
    <property type="term" value="F:ATP hydrolysis activity"/>
    <property type="evidence" value="ECO:0007669"/>
    <property type="project" value="InterPro"/>
</dbReference>
<dbReference type="SUPFAM" id="SSF52540">
    <property type="entry name" value="P-loop containing nucleoside triphosphate hydrolases"/>
    <property type="match status" value="1"/>
</dbReference>
<keyword evidence="8" id="KW-1185">Reference proteome</keyword>
<protein>
    <submittedName>
        <fullName evidence="7">Amino acid/amide ABC transporter ATP-binding protein 2 (HAAT family)</fullName>
    </submittedName>
</protein>
<dbReference type="PANTHER" id="PTHR43820:SF2">
    <property type="entry name" value="ABC TRANSPORTER ATP-BINDING PROTEIN"/>
    <property type="match status" value="1"/>
</dbReference>
<comment type="caution">
    <text evidence="7">The sequence shown here is derived from an EMBL/GenBank/DDBJ whole genome shotgun (WGS) entry which is preliminary data.</text>
</comment>
<dbReference type="GO" id="GO:0005524">
    <property type="term" value="F:ATP binding"/>
    <property type="evidence" value="ECO:0007669"/>
    <property type="project" value="UniProtKB-KW"/>
</dbReference>
<evidence type="ECO:0000256" key="1">
    <source>
        <dbReference type="ARBA" id="ARBA00005417"/>
    </source>
</evidence>
<sequence length="243" mass="25824">MSELASESSARSFLQVRGLVSGYDRGVVLHGVDLDLAAGSVLGLLGRNGVGKSTLIMTLAGLVPPSAGSVLLDGRELAGQRPDRIARAGVALVPQGRRVWATLTVAEHLALSSRGRGRTWTVDTVLDLLPRLAERRRHYAGQLSGGEQQMLAVARALLTDPRLVLLDEPSEGLAPAVVDKIGEVVSTLRGEGVAVLIVEQDLHLAFAVADEIAVMEKGVLVHRVPTPEFRRDPDTAYRLLGVA</sequence>
<dbReference type="EMBL" id="VIWU01000001">
    <property type="protein sequence ID" value="TWF80182.1"/>
    <property type="molecule type" value="Genomic_DNA"/>
</dbReference>
<dbReference type="AlphaFoldDB" id="A0A561SZA0"/>
<dbReference type="InterPro" id="IPR017871">
    <property type="entry name" value="ABC_transporter-like_CS"/>
</dbReference>
<accession>A0A561SZA0</accession>
<keyword evidence="2" id="KW-0813">Transport</keyword>
<comment type="similarity">
    <text evidence="1">Belongs to the ABC transporter superfamily.</text>
</comment>
<dbReference type="Gene3D" id="3.40.50.300">
    <property type="entry name" value="P-loop containing nucleotide triphosphate hydrolases"/>
    <property type="match status" value="1"/>
</dbReference>
<dbReference type="GO" id="GO:0015658">
    <property type="term" value="F:branched-chain amino acid transmembrane transporter activity"/>
    <property type="evidence" value="ECO:0007669"/>
    <property type="project" value="TreeGrafter"/>
</dbReference>